<evidence type="ECO:0000256" key="2">
    <source>
        <dbReference type="ARBA" id="ARBA00023002"/>
    </source>
</evidence>
<dbReference type="Pfam" id="PF13561">
    <property type="entry name" value="adh_short_C2"/>
    <property type="match status" value="1"/>
</dbReference>
<name>A0A7X5U1W6_9MYCO</name>
<dbReference type="RefSeq" id="WP_167161499.1">
    <property type="nucleotide sequence ID" value="NZ_JAANOW010000002.1"/>
</dbReference>
<dbReference type="PANTHER" id="PTHR24321:SF8">
    <property type="entry name" value="ESTRADIOL 17-BETA-DEHYDROGENASE 8-RELATED"/>
    <property type="match status" value="1"/>
</dbReference>
<dbReference type="Gene3D" id="3.40.50.720">
    <property type="entry name" value="NAD(P)-binding Rossmann-like Domain"/>
    <property type="match status" value="1"/>
</dbReference>
<dbReference type="PRINTS" id="PR00081">
    <property type="entry name" value="GDHRDH"/>
</dbReference>
<dbReference type="EMBL" id="JAANOW010000002">
    <property type="protein sequence ID" value="NIH96879.1"/>
    <property type="molecule type" value="Genomic_DNA"/>
</dbReference>
<evidence type="ECO:0000256" key="1">
    <source>
        <dbReference type="ARBA" id="ARBA00006484"/>
    </source>
</evidence>
<comment type="caution">
    <text evidence="4">The sequence shown here is derived from an EMBL/GenBank/DDBJ whole genome shotgun (WGS) entry which is preliminary data.</text>
</comment>
<dbReference type="NCBIfam" id="TIGR03971">
    <property type="entry name" value="SDR_subfam_1"/>
    <property type="match status" value="1"/>
</dbReference>
<comment type="similarity">
    <text evidence="1">Belongs to the short-chain dehydrogenases/reductases (SDR) family.</text>
</comment>
<dbReference type="AlphaFoldDB" id="A0A7X5U1W6"/>
<dbReference type="InterPro" id="IPR023985">
    <property type="entry name" value="SDR_subfam_1"/>
</dbReference>
<dbReference type="GO" id="GO:0016491">
    <property type="term" value="F:oxidoreductase activity"/>
    <property type="evidence" value="ECO:0007669"/>
    <property type="project" value="UniProtKB-KW"/>
</dbReference>
<proteinExistence type="inferred from homology"/>
<dbReference type="Proteomes" id="UP000547444">
    <property type="component" value="Unassembled WGS sequence"/>
</dbReference>
<sequence length="293" mass="31575">MGSSASTEGRVAGKVAFITGAARGQGRSHAIRLAEEGADIIAVDLCKNLDTIGYPLATPEDLEETARFVEKAGRRIVTAQADVREAGQLKEALDAGLAEFGKVDIVVAQAGVAAMKGQPPMQAWTDGINTNLVGTINAIQVALPHLTEGASIIATASAAALMDAHNKPNPGSDPGGMGYMVSKRMISEYVHYLATELSPRGIRANVIHPTNCNTNMLQSEPMYRSFRPDLEHPELKDAEPVFYVQQAMKVPWVEPVDISNAVLWLASDEARFVTGMQLRVDAGGYLKWYDYHI</sequence>
<keyword evidence="2" id="KW-0560">Oxidoreductase</keyword>
<dbReference type="CDD" id="cd05233">
    <property type="entry name" value="SDR_c"/>
    <property type="match status" value="1"/>
</dbReference>
<accession>A0A7X5U1W6</accession>
<keyword evidence="5" id="KW-1185">Reference proteome</keyword>
<evidence type="ECO:0000256" key="3">
    <source>
        <dbReference type="ARBA" id="ARBA00023027"/>
    </source>
</evidence>
<gene>
    <name evidence="4" type="ORF">FHU31_003869</name>
</gene>
<keyword evidence="3" id="KW-0520">NAD</keyword>
<protein>
    <submittedName>
        <fullName evidence="4">SDR family mycofactocin-dependent oxidoreductase</fullName>
    </submittedName>
</protein>
<organism evidence="4 5">
    <name type="scientific">Mycolicibacterium fluoranthenivorans</name>
    <dbReference type="NCBI Taxonomy" id="258505"/>
    <lineage>
        <taxon>Bacteria</taxon>
        <taxon>Bacillati</taxon>
        <taxon>Actinomycetota</taxon>
        <taxon>Actinomycetes</taxon>
        <taxon>Mycobacteriales</taxon>
        <taxon>Mycobacteriaceae</taxon>
        <taxon>Mycolicibacterium</taxon>
    </lineage>
</organism>
<dbReference type="InterPro" id="IPR036291">
    <property type="entry name" value="NAD(P)-bd_dom_sf"/>
</dbReference>
<dbReference type="PANTHER" id="PTHR24321">
    <property type="entry name" value="DEHYDROGENASES, SHORT CHAIN"/>
    <property type="match status" value="1"/>
</dbReference>
<dbReference type="FunFam" id="3.40.50.720:FF:000084">
    <property type="entry name" value="Short-chain dehydrogenase reductase"/>
    <property type="match status" value="1"/>
</dbReference>
<dbReference type="InterPro" id="IPR002347">
    <property type="entry name" value="SDR_fam"/>
</dbReference>
<evidence type="ECO:0000313" key="5">
    <source>
        <dbReference type="Proteomes" id="UP000547444"/>
    </source>
</evidence>
<reference evidence="4 5" key="1">
    <citation type="submission" date="2020-03" db="EMBL/GenBank/DDBJ databases">
        <title>Sequencing the genomes of 1000 actinobacteria strains.</title>
        <authorList>
            <person name="Klenk H.-P."/>
        </authorList>
    </citation>
    <scope>NUCLEOTIDE SEQUENCE [LARGE SCALE GENOMIC DNA]</scope>
    <source>
        <strain evidence="4 5">DSM 44556</strain>
    </source>
</reference>
<dbReference type="SUPFAM" id="SSF51735">
    <property type="entry name" value="NAD(P)-binding Rossmann-fold domains"/>
    <property type="match status" value="1"/>
</dbReference>
<evidence type="ECO:0000313" key="4">
    <source>
        <dbReference type="EMBL" id="NIH96879.1"/>
    </source>
</evidence>